<sequence>MWRSYAGATKLWLVERSSPLPVFLTFSPVDFVSCLCCKFNNDCTHQQQLVVPTREPLIAKLPGPPLLLRPGFDALFNPDSHTTNAALL</sequence>
<reference evidence="1 2" key="1">
    <citation type="journal article" date="2017" name="BMC Genomics">
        <title>Chromosome level assembly and secondary metabolite potential of the parasitic fungus Cordyceps militaris.</title>
        <authorList>
            <person name="Kramer G.J."/>
            <person name="Nodwell J.R."/>
        </authorList>
    </citation>
    <scope>NUCLEOTIDE SEQUENCE [LARGE SCALE GENOMIC DNA]</scope>
    <source>
        <strain evidence="1 2">ATCC 34164</strain>
    </source>
</reference>
<dbReference type="Proteomes" id="UP000323067">
    <property type="component" value="Chromosome v"/>
</dbReference>
<dbReference type="AlphaFoldDB" id="A0A2H4SQ27"/>
<dbReference type="VEuPathDB" id="FungiDB:A9K55_004963"/>
<organism evidence="1 2">
    <name type="scientific">Cordyceps militaris</name>
    <name type="common">Caterpillar fungus</name>
    <name type="synonym">Clavaria militaris</name>
    <dbReference type="NCBI Taxonomy" id="73501"/>
    <lineage>
        <taxon>Eukaryota</taxon>
        <taxon>Fungi</taxon>
        <taxon>Dikarya</taxon>
        <taxon>Ascomycota</taxon>
        <taxon>Pezizomycotina</taxon>
        <taxon>Sordariomycetes</taxon>
        <taxon>Hypocreomycetidae</taxon>
        <taxon>Hypocreales</taxon>
        <taxon>Cordycipitaceae</taxon>
        <taxon>Cordyceps</taxon>
    </lineage>
</organism>
<proteinExistence type="predicted"/>
<gene>
    <name evidence="1" type="ORF">A9K55_004963</name>
</gene>
<name>A0A2H4SQ27_CORMI</name>
<accession>A0A2H4SQ27</accession>
<protein>
    <submittedName>
        <fullName evidence="1">Uncharacterized protein</fullName>
    </submittedName>
</protein>
<evidence type="ECO:0000313" key="2">
    <source>
        <dbReference type="Proteomes" id="UP000323067"/>
    </source>
</evidence>
<dbReference type="EMBL" id="CP023325">
    <property type="protein sequence ID" value="ATY65209.1"/>
    <property type="molecule type" value="Genomic_DNA"/>
</dbReference>
<evidence type="ECO:0000313" key="1">
    <source>
        <dbReference type="EMBL" id="ATY65209.1"/>
    </source>
</evidence>